<accession>A0AAU9P5W0</accession>
<dbReference type="AlphaFoldDB" id="A0AAU9P5W0"/>
<evidence type="ECO:0000313" key="1">
    <source>
        <dbReference type="EMBL" id="CAH1445419.1"/>
    </source>
</evidence>
<dbReference type="EMBL" id="CAKMRJ010005523">
    <property type="protein sequence ID" value="CAH1445419.1"/>
    <property type="molecule type" value="Genomic_DNA"/>
</dbReference>
<reference evidence="1 2" key="1">
    <citation type="submission" date="2022-01" db="EMBL/GenBank/DDBJ databases">
        <authorList>
            <person name="Xiong W."/>
            <person name="Schranz E."/>
        </authorList>
    </citation>
    <scope>NUCLEOTIDE SEQUENCE [LARGE SCALE GENOMIC DNA]</scope>
</reference>
<name>A0AAU9P5W0_9ASTR</name>
<sequence>MLILVTVRSLPTSTTADNPGRKFRDKKKKKCDFWEWVDQDEELIKQDNTEVKISILENNFWTHKVKADKESMSFRKDLDKLN</sequence>
<proteinExistence type="predicted"/>
<gene>
    <name evidence="1" type="ORF">LVIROSA_LOCUS31181</name>
</gene>
<evidence type="ECO:0000313" key="2">
    <source>
        <dbReference type="Proteomes" id="UP001157418"/>
    </source>
</evidence>
<comment type="caution">
    <text evidence="1">The sequence shown here is derived from an EMBL/GenBank/DDBJ whole genome shotgun (WGS) entry which is preliminary data.</text>
</comment>
<keyword evidence="2" id="KW-1185">Reference proteome</keyword>
<protein>
    <submittedName>
        <fullName evidence="1">Uncharacterized protein</fullName>
    </submittedName>
</protein>
<dbReference type="Proteomes" id="UP001157418">
    <property type="component" value="Unassembled WGS sequence"/>
</dbReference>
<organism evidence="1 2">
    <name type="scientific">Lactuca virosa</name>
    <dbReference type="NCBI Taxonomy" id="75947"/>
    <lineage>
        <taxon>Eukaryota</taxon>
        <taxon>Viridiplantae</taxon>
        <taxon>Streptophyta</taxon>
        <taxon>Embryophyta</taxon>
        <taxon>Tracheophyta</taxon>
        <taxon>Spermatophyta</taxon>
        <taxon>Magnoliopsida</taxon>
        <taxon>eudicotyledons</taxon>
        <taxon>Gunneridae</taxon>
        <taxon>Pentapetalae</taxon>
        <taxon>asterids</taxon>
        <taxon>campanulids</taxon>
        <taxon>Asterales</taxon>
        <taxon>Asteraceae</taxon>
        <taxon>Cichorioideae</taxon>
        <taxon>Cichorieae</taxon>
        <taxon>Lactucinae</taxon>
        <taxon>Lactuca</taxon>
    </lineage>
</organism>